<evidence type="ECO:0000313" key="3">
    <source>
        <dbReference type="EMBL" id="PWI74257.1"/>
    </source>
</evidence>
<evidence type="ECO:0000256" key="2">
    <source>
        <dbReference type="SAM" id="MobiDB-lite"/>
    </source>
</evidence>
<keyword evidence="1" id="KW-0378">Hydrolase</keyword>
<dbReference type="GO" id="GO:0009395">
    <property type="term" value="P:phospholipid catabolic process"/>
    <property type="evidence" value="ECO:0007669"/>
    <property type="project" value="TreeGrafter"/>
</dbReference>
<dbReference type="PANTHER" id="PTHR31956">
    <property type="entry name" value="NON-SPECIFIC PHOSPHOLIPASE C4-RELATED"/>
    <property type="match status" value="1"/>
</dbReference>
<dbReference type="PANTHER" id="PTHR31956:SF15">
    <property type="entry name" value="ACID PHOSPHATASE PHOA"/>
    <property type="match status" value="1"/>
</dbReference>
<dbReference type="Proteomes" id="UP000245956">
    <property type="component" value="Unassembled WGS sequence"/>
</dbReference>
<feature type="compositionally biased region" description="Low complexity" evidence="2">
    <location>
        <begin position="35"/>
        <end position="49"/>
    </location>
</feature>
<dbReference type="Gene3D" id="3.40.720.10">
    <property type="entry name" value="Alkaline Phosphatase, subunit A"/>
    <property type="match status" value="1"/>
</dbReference>
<evidence type="ECO:0000313" key="4">
    <source>
        <dbReference type="Proteomes" id="UP000245956"/>
    </source>
</evidence>
<sequence>MKQALKEATVQRTLREEHGTVQYSMGQSGMQTTGSRQSAASHSCSSVVAPQRGKPGRCPTTTYLQRVMFRSDVIGTIEVEGNRGRETCAKRWAGGLPGRIIRHATLPVKEMLARSPSRRATWTGSCCAVSTSVWRNRVGLARVADGHGRQSTRAPISAYQATPRGGDPTGGLAPQIAAPGALSSPRLLLGHSHQAYSSRDLLVGVGAGLWSCSSLVRLGRSGARHLVGQLHLSSDSNAASSVDRAVDRSSWASEPLEEGHNGAPAGGLNDWSRRTRGRGARQPEHDHCHIQDASLGWMKRIMARPTSTHAPFGTACPECTWVLALLPAIHIVNIKATTPTPCAAVRALRTSLLCQTVRPLSIPGSLSMLFQAAGLLAAASVALASKCQPHGTKTGWETRYTATGTKEVAAAAATAKTSSPTSHVKGKAFDRFVVIYFENENYDKSYGDPNFKWFTTKGITLSNYFAVTHPSQPNYMASIAGDYFGMQNDDFDRSPRNVSTVIDLLETKGISWGHYQEDMPYSGFEGQGFRNQKNGANDYVRKHNPAVMHDSVAHSEHRLSQIKNLSMIDTSRSMFHKDLKANKLPQWMFITPNMTSDGHDTDVTTAGAWCRKFLEPLFDDRNFMQNTLVLVTWDENESYAARNNILGILLGDAVPKHLVGTEDKNFYNHYSEIATVSANWDLPTLGRWDVGANVYDWVAAKTGDKLRKWSSEQELQGMYYNYSYAGFFNEKGGNKRFPAPNLKLDKSFHGRPILKSIKETWANSKAPTYYEDTIEVPDGIHPPKGYEPK</sequence>
<proteinExistence type="predicted"/>
<dbReference type="FunFam" id="3.40.720.10:FF:000064">
    <property type="entry name" value="Probable acid phosphatase Pho610"/>
    <property type="match status" value="1"/>
</dbReference>
<dbReference type="Pfam" id="PF04185">
    <property type="entry name" value="Phosphoesterase"/>
    <property type="match status" value="1"/>
</dbReference>
<feature type="compositionally biased region" description="Polar residues" evidence="2">
    <location>
        <begin position="21"/>
        <end position="34"/>
    </location>
</feature>
<feature type="region of interest" description="Disordered" evidence="2">
    <location>
        <begin position="237"/>
        <end position="285"/>
    </location>
</feature>
<dbReference type="InterPro" id="IPR007312">
    <property type="entry name" value="Phosphoesterase"/>
</dbReference>
<feature type="region of interest" description="Disordered" evidence="2">
    <location>
        <begin position="1"/>
        <end position="56"/>
    </location>
</feature>
<dbReference type="AlphaFoldDB" id="A0A2U3EIB2"/>
<dbReference type="InterPro" id="IPR017850">
    <property type="entry name" value="Alkaline_phosphatase_core_sf"/>
</dbReference>
<name>A0A2U3EIB2_PURLI</name>
<organism evidence="3 4">
    <name type="scientific">Purpureocillium lilacinum</name>
    <name type="common">Paecilomyces lilacinus</name>
    <dbReference type="NCBI Taxonomy" id="33203"/>
    <lineage>
        <taxon>Eukaryota</taxon>
        <taxon>Fungi</taxon>
        <taxon>Dikarya</taxon>
        <taxon>Ascomycota</taxon>
        <taxon>Pezizomycotina</taxon>
        <taxon>Sordariomycetes</taxon>
        <taxon>Hypocreomycetidae</taxon>
        <taxon>Hypocreales</taxon>
        <taxon>Ophiocordycipitaceae</taxon>
        <taxon>Purpureocillium</taxon>
    </lineage>
</organism>
<protein>
    <submittedName>
        <fullName evidence="3">Acid phosphatase</fullName>
    </submittedName>
</protein>
<reference evidence="3 4" key="1">
    <citation type="journal article" date="2016" name="Front. Microbiol.">
        <title>Genome and transcriptome sequences reveal the specific parasitism of the nematophagous Purpureocillium lilacinum 36-1.</title>
        <authorList>
            <person name="Xie J."/>
            <person name="Li S."/>
            <person name="Mo C."/>
            <person name="Xiao X."/>
            <person name="Peng D."/>
            <person name="Wang G."/>
            <person name="Xiao Y."/>
        </authorList>
    </citation>
    <scope>NUCLEOTIDE SEQUENCE [LARGE SCALE GENOMIC DNA]</scope>
    <source>
        <strain evidence="3 4">36-1</strain>
    </source>
</reference>
<comment type="caution">
    <text evidence="3">The sequence shown here is derived from an EMBL/GenBank/DDBJ whole genome shotgun (WGS) entry which is preliminary data.</text>
</comment>
<dbReference type="EMBL" id="LCWV01000003">
    <property type="protein sequence ID" value="PWI74257.1"/>
    <property type="molecule type" value="Genomic_DNA"/>
</dbReference>
<evidence type="ECO:0000256" key="1">
    <source>
        <dbReference type="ARBA" id="ARBA00022801"/>
    </source>
</evidence>
<accession>A0A2U3EIB2</accession>
<gene>
    <name evidence="3" type="ORF">PCL_07571</name>
</gene>
<dbReference type="GO" id="GO:0016788">
    <property type="term" value="F:hydrolase activity, acting on ester bonds"/>
    <property type="evidence" value="ECO:0007669"/>
    <property type="project" value="InterPro"/>
</dbReference>